<reference evidence="1" key="1">
    <citation type="submission" date="2020-10" db="EMBL/GenBank/DDBJ databases">
        <authorList>
            <person name="Han B."/>
            <person name="Lu T."/>
            <person name="Zhao Q."/>
            <person name="Huang X."/>
            <person name="Zhao Y."/>
        </authorList>
    </citation>
    <scope>NUCLEOTIDE SEQUENCE</scope>
</reference>
<dbReference type="Pfam" id="PF03087">
    <property type="entry name" value="BPS1"/>
    <property type="match status" value="1"/>
</dbReference>
<name>A0A811SBI1_9POAL</name>
<sequence length="379" mass="39555">MLPPAIAPPTTVHGCHCKRHQPTPTYAPVLPSLLSSPHVAPAPPLYIPPLPPRHLHNELRPQSKQGILHQLPIPMAPAFGRSISFPLSPARSSSSTTTKKEARHVRSISLPTCRAHPLLAHLHATTRAVRAWAATAGADPCTTTSTPSAGLAHLDALYAALSELLVLPEPRAALATATASAFSDRLLDGLLVLADAHGTFRETLVDLKRHAAEAQAALRRRDAARLASAVRAQRSAEKDLARLASSARAAARLPLLPVAPAATSVDEVEVSGVLAEALAAAASASAAVFAALEAVSSAATAAAASASSKKPAATATLMSLVTRSSKATAASDEDRELAALEKMERLDECIAEMEAGNDKVFRSILHARVALLNIRTQTC</sequence>
<proteinExistence type="predicted"/>
<protein>
    <submittedName>
        <fullName evidence="1">Uncharacterized protein</fullName>
    </submittedName>
</protein>
<dbReference type="EMBL" id="CAJGYO010000019">
    <property type="protein sequence ID" value="CAD6338245.1"/>
    <property type="molecule type" value="Genomic_DNA"/>
</dbReference>
<dbReference type="Proteomes" id="UP000604825">
    <property type="component" value="Unassembled WGS sequence"/>
</dbReference>
<organism evidence="1 2">
    <name type="scientific">Miscanthus lutarioriparius</name>
    <dbReference type="NCBI Taxonomy" id="422564"/>
    <lineage>
        <taxon>Eukaryota</taxon>
        <taxon>Viridiplantae</taxon>
        <taxon>Streptophyta</taxon>
        <taxon>Embryophyta</taxon>
        <taxon>Tracheophyta</taxon>
        <taxon>Spermatophyta</taxon>
        <taxon>Magnoliopsida</taxon>
        <taxon>Liliopsida</taxon>
        <taxon>Poales</taxon>
        <taxon>Poaceae</taxon>
        <taxon>PACMAD clade</taxon>
        <taxon>Panicoideae</taxon>
        <taxon>Andropogonodae</taxon>
        <taxon>Andropogoneae</taxon>
        <taxon>Saccharinae</taxon>
        <taxon>Miscanthus</taxon>
    </lineage>
</organism>
<dbReference type="GO" id="GO:0048364">
    <property type="term" value="P:root development"/>
    <property type="evidence" value="ECO:0007669"/>
    <property type="project" value="InterPro"/>
</dbReference>
<dbReference type="AlphaFoldDB" id="A0A811SBI1"/>
<dbReference type="PANTHER" id="PTHR33070">
    <property type="entry name" value="OS06G0725500 PROTEIN"/>
    <property type="match status" value="1"/>
</dbReference>
<dbReference type="GO" id="GO:0048367">
    <property type="term" value="P:shoot system development"/>
    <property type="evidence" value="ECO:0007669"/>
    <property type="project" value="InterPro"/>
</dbReference>
<dbReference type="InterPro" id="IPR004320">
    <property type="entry name" value="BPS1_pln"/>
</dbReference>
<comment type="caution">
    <text evidence="1">The sequence shown here is derived from an EMBL/GenBank/DDBJ whole genome shotgun (WGS) entry which is preliminary data.</text>
</comment>
<dbReference type="OrthoDB" id="695739at2759"/>
<evidence type="ECO:0000313" key="1">
    <source>
        <dbReference type="EMBL" id="CAD6338245.1"/>
    </source>
</evidence>
<evidence type="ECO:0000313" key="2">
    <source>
        <dbReference type="Proteomes" id="UP000604825"/>
    </source>
</evidence>
<gene>
    <name evidence="1" type="ORF">NCGR_LOCUS62343</name>
</gene>
<keyword evidence="2" id="KW-1185">Reference proteome</keyword>
<dbReference type="PANTHER" id="PTHR33070:SF84">
    <property type="entry name" value="PECTINESTERASE INHIBITOR DOMAIN-CONTAINING PROTEIN"/>
    <property type="match status" value="1"/>
</dbReference>
<accession>A0A811SBI1</accession>